<keyword evidence="1" id="KW-0472">Membrane</keyword>
<keyword evidence="1" id="KW-1133">Transmembrane helix</keyword>
<protein>
    <recommendedName>
        <fullName evidence="3">Type 4 fimbrial biogenesis protein PilX N-terminal domain-containing protein</fullName>
    </recommendedName>
</protein>
<proteinExistence type="predicted"/>
<comment type="caution">
    <text evidence="2">The sequence shown here is derived from an EMBL/GenBank/DDBJ whole genome shotgun (WGS) entry which is preliminary data.</text>
</comment>
<keyword evidence="1" id="KW-0812">Transmembrane</keyword>
<gene>
    <name evidence="2" type="ORF">LCGC14_1529360</name>
</gene>
<dbReference type="AlphaFoldDB" id="A0A0F9JH32"/>
<dbReference type="EMBL" id="LAZR01011437">
    <property type="protein sequence ID" value="KKM61676.1"/>
    <property type="molecule type" value="Genomic_DNA"/>
</dbReference>
<name>A0A0F9JH32_9ZZZZ</name>
<sequence length="203" mass="21634">MWFKNQDGVALMMTLMVSAIALAVMASLMYIMVSGTRISGLNKRFTTALEAGRGGQAVVLEYIGTRGLPDADFMNAISFDSSGTSDTCLDDKLNKATAKWDAACDPLVTIDTSDDQTYDYKFELAAYTIYTKIVNTIEGNTSAGGRSQQWVTTGVVTAGGGGAGGGGSIEVVPVPYLYTIELDARKGTRADAEKAKLSVLYQY</sequence>
<feature type="transmembrane region" description="Helical" evidence="1">
    <location>
        <begin position="12"/>
        <end position="33"/>
    </location>
</feature>
<reference evidence="2" key="1">
    <citation type="journal article" date="2015" name="Nature">
        <title>Complex archaea that bridge the gap between prokaryotes and eukaryotes.</title>
        <authorList>
            <person name="Spang A."/>
            <person name="Saw J.H."/>
            <person name="Jorgensen S.L."/>
            <person name="Zaremba-Niedzwiedzka K."/>
            <person name="Martijn J."/>
            <person name="Lind A.E."/>
            <person name="van Eijk R."/>
            <person name="Schleper C."/>
            <person name="Guy L."/>
            <person name="Ettema T.J."/>
        </authorList>
    </citation>
    <scope>NUCLEOTIDE SEQUENCE</scope>
</reference>
<evidence type="ECO:0000313" key="2">
    <source>
        <dbReference type="EMBL" id="KKM61676.1"/>
    </source>
</evidence>
<organism evidence="2">
    <name type="scientific">marine sediment metagenome</name>
    <dbReference type="NCBI Taxonomy" id="412755"/>
    <lineage>
        <taxon>unclassified sequences</taxon>
        <taxon>metagenomes</taxon>
        <taxon>ecological metagenomes</taxon>
    </lineage>
</organism>
<evidence type="ECO:0000256" key="1">
    <source>
        <dbReference type="SAM" id="Phobius"/>
    </source>
</evidence>
<evidence type="ECO:0008006" key="3">
    <source>
        <dbReference type="Google" id="ProtNLM"/>
    </source>
</evidence>
<accession>A0A0F9JH32</accession>